<dbReference type="Gene3D" id="1.10.45.10">
    <property type="entry name" value="Vanillyl-alcohol Oxidase, Chain A, domain 4"/>
    <property type="match status" value="1"/>
</dbReference>
<dbReference type="InterPro" id="IPR016171">
    <property type="entry name" value="Vanillyl_alc_oxidase_C-sub2"/>
</dbReference>
<evidence type="ECO:0000313" key="9">
    <source>
        <dbReference type="EMBL" id="MEV8467148.1"/>
    </source>
</evidence>
<dbReference type="InterPro" id="IPR016169">
    <property type="entry name" value="FAD-bd_PCMH_sub2"/>
</dbReference>
<evidence type="ECO:0000256" key="6">
    <source>
        <dbReference type="ARBA" id="ARBA00023002"/>
    </source>
</evidence>
<keyword evidence="5" id="KW-0809">Transit peptide</keyword>
<comment type="cofactor">
    <cofactor evidence="1">
        <name>FAD</name>
        <dbReference type="ChEBI" id="CHEBI:57692"/>
    </cofactor>
</comment>
<dbReference type="Pfam" id="PF01565">
    <property type="entry name" value="FAD_binding_4"/>
    <property type="match status" value="1"/>
</dbReference>
<evidence type="ECO:0000259" key="8">
    <source>
        <dbReference type="PROSITE" id="PS51387"/>
    </source>
</evidence>
<dbReference type="Proteomes" id="UP001553161">
    <property type="component" value="Unassembled WGS sequence"/>
</dbReference>
<accession>A0ABV3L6J9</accession>
<dbReference type="PANTHER" id="PTHR11748">
    <property type="entry name" value="D-LACTATE DEHYDROGENASE"/>
    <property type="match status" value="1"/>
</dbReference>
<sequence length="478" mass="50444">MPSDTVTLPPRDEAAVAGVIDTLRGQMGDRVQTGAAIRAQHGHTTTWLATQAPDAVVFVRSTEEVQAVVRACAAARVPVIPYGTGTSLEGHLNAPAGGISIDLSAMDQVLEVNAADLDCRVQPGVTRTALNTYLRDTGLFFPVDPGADASLGGMAATRASGTNAVRYGTMRDAVLGLKAVLPNGEVMTSAHRARKTSAGYDLTRLMVGSEGTLGIITELTLRLHGIPDSISAATCAFPTVEDACNTAIEALQMGLPVARMELMDALSVKAVNLHSKLGLPETPMLLLEFHGSAAGVAEQAESFGLIAEEHGGQGFRWTANPQERNKLWQARHDAYWAFHTLMPGLKSVSTDVCVPISSLAECVARAREKAEGMDLTTPVLGHVGDGNFHMLVPLQEGDPDQMRRVKGFLGWLAELAISYQGTCTGEHGIGQGKMPYLVAELGPEAVAVMRAIKGAVDPLNIMNPGKIFDLGNAGPLQT</sequence>
<keyword evidence="3" id="KW-0285">Flavoprotein</keyword>
<organism evidence="9 10">
    <name type="scientific">Meridianimarinicoccus marinus</name>
    <dbReference type="NCBI Taxonomy" id="3231483"/>
    <lineage>
        <taxon>Bacteria</taxon>
        <taxon>Pseudomonadati</taxon>
        <taxon>Pseudomonadota</taxon>
        <taxon>Alphaproteobacteria</taxon>
        <taxon>Rhodobacterales</taxon>
        <taxon>Paracoccaceae</taxon>
        <taxon>Meridianimarinicoccus</taxon>
    </lineage>
</organism>
<evidence type="ECO:0000256" key="2">
    <source>
        <dbReference type="ARBA" id="ARBA00008000"/>
    </source>
</evidence>
<dbReference type="InterPro" id="IPR006094">
    <property type="entry name" value="Oxid_FAD_bind_N"/>
</dbReference>
<name>A0ABV3L6J9_9RHOB</name>
<dbReference type="InterPro" id="IPR036318">
    <property type="entry name" value="FAD-bd_PCMH-like_sf"/>
</dbReference>
<dbReference type="PROSITE" id="PS51387">
    <property type="entry name" value="FAD_PCMH"/>
    <property type="match status" value="1"/>
</dbReference>
<dbReference type="SUPFAM" id="SSF56176">
    <property type="entry name" value="FAD-binding/transporter-associated domain-like"/>
    <property type="match status" value="1"/>
</dbReference>
<gene>
    <name evidence="9" type="ORF">AB0T83_10185</name>
</gene>
<dbReference type="InterPro" id="IPR004113">
    <property type="entry name" value="FAD-bd_oxidored_4_C"/>
</dbReference>
<dbReference type="InterPro" id="IPR016164">
    <property type="entry name" value="FAD-linked_Oxase-like_C"/>
</dbReference>
<keyword evidence="4" id="KW-0274">FAD</keyword>
<dbReference type="Gene3D" id="3.30.465.10">
    <property type="match status" value="1"/>
</dbReference>
<dbReference type="Gene3D" id="3.30.70.2740">
    <property type="match status" value="1"/>
</dbReference>
<evidence type="ECO:0000313" key="10">
    <source>
        <dbReference type="Proteomes" id="UP001553161"/>
    </source>
</evidence>
<reference evidence="9 10" key="1">
    <citation type="submission" date="2024-07" db="EMBL/GenBank/DDBJ databases">
        <authorList>
            <person name="Kang M."/>
        </authorList>
    </citation>
    <scope>NUCLEOTIDE SEQUENCE [LARGE SCALE GENOMIC DNA]</scope>
    <source>
        <strain evidence="9 10">DFM31</strain>
    </source>
</reference>
<comment type="similarity">
    <text evidence="2">Belongs to the FAD-binding oxidoreductase/transferase type 4 family.</text>
</comment>
<protein>
    <recommendedName>
        <fullName evidence="7">D-lactate dehydrogenase (cytochrome)</fullName>
        <ecNumber evidence="7">1.1.2.4</ecNumber>
    </recommendedName>
</protein>
<dbReference type="EC" id="1.1.2.4" evidence="7"/>
<dbReference type="SUPFAM" id="SSF55103">
    <property type="entry name" value="FAD-linked oxidases, C-terminal domain"/>
    <property type="match status" value="1"/>
</dbReference>
<evidence type="ECO:0000256" key="3">
    <source>
        <dbReference type="ARBA" id="ARBA00022630"/>
    </source>
</evidence>
<evidence type="ECO:0000256" key="7">
    <source>
        <dbReference type="ARBA" id="ARBA00038897"/>
    </source>
</evidence>
<dbReference type="PANTHER" id="PTHR11748:SF111">
    <property type="entry name" value="D-LACTATE DEHYDROGENASE, MITOCHONDRIAL-RELATED"/>
    <property type="match status" value="1"/>
</dbReference>
<proteinExistence type="inferred from homology"/>
<feature type="domain" description="FAD-binding PCMH-type" evidence="8">
    <location>
        <begin position="49"/>
        <end position="226"/>
    </location>
</feature>
<dbReference type="InterPro" id="IPR016166">
    <property type="entry name" value="FAD-bd_PCMH"/>
</dbReference>
<keyword evidence="10" id="KW-1185">Reference proteome</keyword>
<evidence type="ECO:0000256" key="5">
    <source>
        <dbReference type="ARBA" id="ARBA00022946"/>
    </source>
</evidence>
<comment type="caution">
    <text evidence="9">The sequence shown here is derived from an EMBL/GenBank/DDBJ whole genome shotgun (WGS) entry which is preliminary data.</text>
</comment>
<evidence type="ECO:0000256" key="1">
    <source>
        <dbReference type="ARBA" id="ARBA00001974"/>
    </source>
</evidence>
<dbReference type="RefSeq" id="WP_366192922.1">
    <property type="nucleotide sequence ID" value="NZ_JBFBVU010000010.1"/>
</dbReference>
<keyword evidence="6" id="KW-0560">Oxidoreductase</keyword>
<dbReference type="Pfam" id="PF02913">
    <property type="entry name" value="FAD-oxidase_C"/>
    <property type="match status" value="1"/>
</dbReference>
<evidence type="ECO:0000256" key="4">
    <source>
        <dbReference type="ARBA" id="ARBA00022827"/>
    </source>
</evidence>
<dbReference type="EMBL" id="JBFBVU010000010">
    <property type="protein sequence ID" value="MEV8467148.1"/>
    <property type="molecule type" value="Genomic_DNA"/>
</dbReference>